<evidence type="ECO:0000313" key="2">
    <source>
        <dbReference type="Proteomes" id="UP001283361"/>
    </source>
</evidence>
<keyword evidence="2" id="KW-1185">Reference proteome</keyword>
<name>A0AAE1AIH5_9GAST</name>
<gene>
    <name evidence="1" type="ORF">RRG08_030240</name>
</gene>
<comment type="caution">
    <text evidence="1">The sequence shown here is derived from an EMBL/GenBank/DDBJ whole genome shotgun (WGS) entry which is preliminary data.</text>
</comment>
<dbReference type="AlphaFoldDB" id="A0AAE1AIH5"/>
<protein>
    <submittedName>
        <fullName evidence="1">Uncharacterized protein</fullName>
    </submittedName>
</protein>
<organism evidence="1 2">
    <name type="scientific">Elysia crispata</name>
    <name type="common">lettuce slug</name>
    <dbReference type="NCBI Taxonomy" id="231223"/>
    <lineage>
        <taxon>Eukaryota</taxon>
        <taxon>Metazoa</taxon>
        <taxon>Spiralia</taxon>
        <taxon>Lophotrochozoa</taxon>
        <taxon>Mollusca</taxon>
        <taxon>Gastropoda</taxon>
        <taxon>Heterobranchia</taxon>
        <taxon>Euthyneura</taxon>
        <taxon>Panpulmonata</taxon>
        <taxon>Sacoglossa</taxon>
        <taxon>Placobranchoidea</taxon>
        <taxon>Plakobranchidae</taxon>
        <taxon>Elysia</taxon>
    </lineage>
</organism>
<sequence>MSGDVQTLIKAFQAQQQTHNQQTQKLIKALSKKDETVQAHPPQFSELQPPTELICWILQPSNLHVLYEKRNKHSSFLHLSLLLPTKSNAI</sequence>
<dbReference type="Proteomes" id="UP001283361">
    <property type="component" value="Unassembled WGS sequence"/>
</dbReference>
<evidence type="ECO:0000313" key="1">
    <source>
        <dbReference type="EMBL" id="KAK3788539.1"/>
    </source>
</evidence>
<accession>A0AAE1AIH5</accession>
<proteinExistence type="predicted"/>
<dbReference type="EMBL" id="JAWDGP010001755">
    <property type="protein sequence ID" value="KAK3788539.1"/>
    <property type="molecule type" value="Genomic_DNA"/>
</dbReference>
<reference evidence="1" key="1">
    <citation type="journal article" date="2023" name="G3 (Bethesda)">
        <title>A reference genome for the long-term kleptoplast-retaining sea slug Elysia crispata morphotype clarki.</title>
        <authorList>
            <person name="Eastman K.E."/>
            <person name="Pendleton A.L."/>
            <person name="Shaikh M.A."/>
            <person name="Suttiyut T."/>
            <person name="Ogas R."/>
            <person name="Tomko P."/>
            <person name="Gavelis G."/>
            <person name="Widhalm J.R."/>
            <person name="Wisecaver J.H."/>
        </authorList>
    </citation>
    <scope>NUCLEOTIDE SEQUENCE</scope>
    <source>
        <strain evidence="1">ECLA1</strain>
    </source>
</reference>